<keyword evidence="3" id="KW-1185">Reference proteome</keyword>
<sequence length="115" mass="12787">MERRPPYPSPGADARLTGSGHLLLFNTKRDGEGEERDASDVATIFTVVRPAARGCCFHDAIRRLVVLPFNQVIARERSRPWWPESGAMTGAAPLPQAEANRRSEQRRPAVTGHRD</sequence>
<reference evidence="2" key="2">
    <citation type="submission" date="2018-05" db="EMBL/GenBank/DDBJ databases">
        <title>OmerRS3 (Oryza meridionalis Reference Sequence Version 3).</title>
        <authorList>
            <person name="Zhang J."/>
            <person name="Kudrna D."/>
            <person name="Lee S."/>
            <person name="Talag J."/>
            <person name="Welchert J."/>
            <person name="Wing R.A."/>
        </authorList>
    </citation>
    <scope>NUCLEOTIDE SEQUENCE [LARGE SCALE GENOMIC DNA]</scope>
    <source>
        <strain evidence="2">cv. OR44</strain>
    </source>
</reference>
<dbReference type="EnsemblPlants" id="OMERI12G12840.1">
    <property type="protein sequence ID" value="OMERI12G12840.1"/>
    <property type="gene ID" value="OMERI12G12840"/>
</dbReference>
<dbReference type="Proteomes" id="UP000008021">
    <property type="component" value="Chromosome 12"/>
</dbReference>
<evidence type="ECO:0000313" key="3">
    <source>
        <dbReference type="Proteomes" id="UP000008021"/>
    </source>
</evidence>
<reference evidence="2" key="1">
    <citation type="submission" date="2015-04" db="UniProtKB">
        <authorList>
            <consortium name="EnsemblPlants"/>
        </authorList>
    </citation>
    <scope>IDENTIFICATION</scope>
</reference>
<protein>
    <submittedName>
        <fullName evidence="2">Uncharacterized protein</fullName>
    </submittedName>
</protein>
<evidence type="ECO:0000256" key="1">
    <source>
        <dbReference type="SAM" id="MobiDB-lite"/>
    </source>
</evidence>
<feature type="region of interest" description="Disordered" evidence="1">
    <location>
        <begin position="1"/>
        <end position="20"/>
    </location>
</feature>
<proteinExistence type="predicted"/>
<organism evidence="2">
    <name type="scientific">Oryza meridionalis</name>
    <dbReference type="NCBI Taxonomy" id="40149"/>
    <lineage>
        <taxon>Eukaryota</taxon>
        <taxon>Viridiplantae</taxon>
        <taxon>Streptophyta</taxon>
        <taxon>Embryophyta</taxon>
        <taxon>Tracheophyta</taxon>
        <taxon>Spermatophyta</taxon>
        <taxon>Magnoliopsida</taxon>
        <taxon>Liliopsida</taxon>
        <taxon>Poales</taxon>
        <taxon>Poaceae</taxon>
        <taxon>BOP clade</taxon>
        <taxon>Oryzoideae</taxon>
        <taxon>Oryzeae</taxon>
        <taxon>Oryzinae</taxon>
        <taxon>Oryza</taxon>
    </lineage>
</organism>
<dbReference type="AlphaFoldDB" id="A0A0E0FDX4"/>
<feature type="region of interest" description="Disordered" evidence="1">
    <location>
        <begin position="78"/>
        <end position="115"/>
    </location>
</feature>
<dbReference type="HOGENOM" id="CLU_2112774_0_0_1"/>
<dbReference type="Gramene" id="OMERI12G12840.1">
    <property type="protein sequence ID" value="OMERI12G12840.1"/>
    <property type="gene ID" value="OMERI12G12840"/>
</dbReference>
<evidence type="ECO:0000313" key="2">
    <source>
        <dbReference type="EnsemblPlants" id="OMERI12G12840.1"/>
    </source>
</evidence>
<accession>A0A0E0FDX4</accession>
<feature type="compositionally biased region" description="Basic and acidic residues" evidence="1">
    <location>
        <begin position="99"/>
        <end position="115"/>
    </location>
</feature>
<name>A0A0E0FDX4_9ORYZ</name>